<dbReference type="AlphaFoldDB" id="A0A5B0QBX9"/>
<gene>
    <name evidence="1" type="ORF">PGT21_022521</name>
</gene>
<reference evidence="1 2" key="1">
    <citation type="submission" date="2019-05" db="EMBL/GenBank/DDBJ databases">
        <title>Emergence of the Ug99 lineage of the wheat stem rust pathogen through somatic hybridization.</title>
        <authorList>
            <person name="Li F."/>
            <person name="Upadhyaya N.M."/>
            <person name="Sperschneider J."/>
            <person name="Matny O."/>
            <person name="Nguyen-Phuc H."/>
            <person name="Mago R."/>
            <person name="Raley C."/>
            <person name="Miller M.E."/>
            <person name="Silverstein K.A.T."/>
            <person name="Henningsen E."/>
            <person name="Hirsch C.D."/>
            <person name="Visser B."/>
            <person name="Pretorius Z.A."/>
            <person name="Steffenson B.J."/>
            <person name="Schwessinger B."/>
            <person name="Dodds P.N."/>
            <person name="Figueroa M."/>
        </authorList>
    </citation>
    <scope>NUCLEOTIDE SEQUENCE [LARGE SCALE GENOMIC DNA]</scope>
    <source>
        <strain evidence="1">21-0</strain>
    </source>
</reference>
<sequence length="137" mass="15089">MKHTKLFPNEKTQAGIPRARARESMWPFDPSTPSLVLGLFNPRPILAESSPTRRSHPGLLIIPNGNGQITNLHAQLSTPGNSVVLQHQLSPTTSSVDIVKAAKSYYPSTPTSFFPPKFLHSSSFSSRLLSIWRPLFG</sequence>
<organism evidence="1 2">
    <name type="scientific">Puccinia graminis f. sp. tritici</name>
    <dbReference type="NCBI Taxonomy" id="56615"/>
    <lineage>
        <taxon>Eukaryota</taxon>
        <taxon>Fungi</taxon>
        <taxon>Dikarya</taxon>
        <taxon>Basidiomycota</taxon>
        <taxon>Pucciniomycotina</taxon>
        <taxon>Pucciniomycetes</taxon>
        <taxon>Pucciniales</taxon>
        <taxon>Pucciniaceae</taxon>
        <taxon>Puccinia</taxon>
    </lineage>
</organism>
<keyword evidence="2" id="KW-1185">Reference proteome</keyword>
<dbReference type="Proteomes" id="UP000324748">
    <property type="component" value="Unassembled WGS sequence"/>
</dbReference>
<name>A0A5B0QBX9_PUCGR</name>
<evidence type="ECO:0000313" key="2">
    <source>
        <dbReference type="Proteomes" id="UP000324748"/>
    </source>
</evidence>
<comment type="caution">
    <text evidence="1">The sequence shown here is derived from an EMBL/GenBank/DDBJ whole genome shotgun (WGS) entry which is preliminary data.</text>
</comment>
<dbReference type="EMBL" id="VSWC01000027">
    <property type="protein sequence ID" value="KAA1110474.1"/>
    <property type="molecule type" value="Genomic_DNA"/>
</dbReference>
<evidence type="ECO:0000313" key="1">
    <source>
        <dbReference type="EMBL" id="KAA1110474.1"/>
    </source>
</evidence>
<proteinExistence type="predicted"/>
<protein>
    <submittedName>
        <fullName evidence="1">Uncharacterized protein</fullName>
    </submittedName>
</protein>
<accession>A0A5B0QBX9</accession>